<evidence type="ECO:0000256" key="1">
    <source>
        <dbReference type="SAM" id="MobiDB-lite"/>
    </source>
</evidence>
<sequence length="207" mass="22269">MVPVHGPRHGRPRFFDDENTGNVVSDQLLPSLRLKHGGIDPEEGERGGPRLGRDSTRERANDDRPSLCLPVGIDDCAMALADLFVIPLPRLRVDRLTDGSDDTQGGQIMALDPRVSKTTEGADGGGCGVELGDLVLRDDLPETGWVGRGGAERERAVDDVRVARDPSDVSHAGEDIVLVVVEHVLDRRRGTKEVPACGVDNALGFAR</sequence>
<dbReference type="Proteomes" id="UP000274822">
    <property type="component" value="Unassembled WGS sequence"/>
</dbReference>
<feature type="compositionally biased region" description="Basic residues" evidence="1">
    <location>
        <begin position="1"/>
        <end position="12"/>
    </location>
</feature>
<proteinExistence type="predicted"/>
<dbReference type="AlphaFoldDB" id="A0A433QD39"/>
<feature type="compositionally biased region" description="Basic and acidic residues" evidence="1">
    <location>
        <begin position="44"/>
        <end position="65"/>
    </location>
</feature>
<reference evidence="2 3" key="1">
    <citation type="journal article" date="2018" name="New Phytol.">
        <title>Phylogenomics of Endogonaceae and evolution of mycorrhizas within Mucoromycota.</title>
        <authorList>
            <person name="Chang Y."/>
            <person name="Desiro A."/>
            <person name="Na H."/>
            <person name="Sandor L."/>
            <person name="Lipzen A."/>
            <person name="Clum A."/>
            <person name="Barry K."/>
            <person name="Grigoriev I.V."/>
            <person name="Martin F.M."/>
            <person name="Stajich J.E."/>
            <person name="Smith M.E."/>
            <person name="Bonito G."/>
            <person name="Spatafora J.W."/>
        </authorList>
    </citation>
    <scope>NUCLEOTIDE SEQUENCE [LARGE SCALE GENOMIC DNA]</scope>
    <source>
        <strain evidence="2 3">AD002</strain>
    </source>
</reference>
<dbReference type="EMBL" id="RBNJ01008028">
    <property type="protein sequence ID" value="RUS27649.1"/>
    <property type="molecule type" value="Genomic_DNA"/>
</dbReference>
<keyword evidence="3" id="KW-1185">Reference proteome</keyword>
<comment type="caution">
    <text evidence="2">The sequence shown here is derived from an EMBL/GenBank/DDBJ whole genome shotgun (WGS) entry which is preliminary data.</text>
</comment>
<evidence type="ECO:0000313" key="3">
    <source>
        <dbReference type="Proteomes" id="UP000274822"/>
    </source>
</evidence>
<name>A0A433QD39_9FUNG</name>
<feature type="region of interest" description="Disordered" evidence="1">
    <location>
        <begin position="1"/>
        <end position="66"/>
    </location>
</feature>
<organism evidence="2 3">
    <name type="scientific">Jimgerdemannia flammicorona</name>
    <dbReference type="NCBI Taxonomy" id="994334"/>
    <lineage>
        <taxon>Eukaryota</taxon>
        <taxon>Fungi</taxon>
        <taxon>Fungi incertae sedis</taxon>
        <taxon>Mucoromycota</taxon>
        <taxon>Mucoromycotina</taxon>
        <taxon>Endogonomycetes</taxon>
        <taxon>Endogonales</taxon>
        <taxon>Endogonaceae</taxon>
        <taxon>Jimgerdemannia</taxon>
    </lineage>
</organism>
<gene>
    <name evidence="2" type="ORF">BC938DRAFT_482949</name>
</gene>
<protein>
    <submittedName>
        <fullName evidence="2">Uncharacterized protein</fullName>
    </submittedName>
</protein>
<accession>A0A433QD39</accession>
<evidence type="ECO:0000313" key="2">
    <source>
        <dbReference type="EMBL" id="RUS27649.1"/>
    </source>
</evidence>